<dbReference type="EMBL" id="CP031601">
    <property type="protein sequence ID" value="QEW30149.1"/>
    <property type="molecule type" value="Genomic_DNA"/>
</dbReference>
<geneLocation type="plasmid" evidence="4">
    <name>pridsm_03</name>
</geneLocation>
<keyword evidence="2" id="KW-0456">Lyase</keyword>
<keyword evidence="2" id="KW-0614">Plasmid</keyword>
<keyword evidence="3" id="KW-1185">Reference proteome</keyword>
<dbReference type="EMBL" id="LAXI01000036">
    <property type="protein sequence ID" value="KRS13561.1"/>
    <property type="molecule type" value="Genomic_DNA"/>
</dbReference>
<dbReference type="AlphaFoldDB" id="A0A0T5NXD3"/>
<dbReference type="OrthoDB" id="7875119at2"/>
<gene>
    <name evidence="2" type="ORF">RIdsm_05995</name>
    <name evidence="1" type="ORF">XM52_27405</name>
</gene>
<dbReference type="Proteomes" id="UP000051401">
    <property type="component" value="Unassembled WGS sequence"/>
</dbReference>
<dbReference type="PATRIC" id="fig|540747.5.peg.4255"/>
<organism evidence="1 3">
    <name type="scientific">Roseovarius indicus</name>
    <dbReference type="NCBI Taxonomy" id="540747"/>
    <lineage>
        <taxon>Bacteria</taxon>
        <taxon>Pseudomonadati</taxon>
        <taxon>Pseudomonadota</taxon>
        <taxon>Alphaproteobacteria</taxon>
        <taxon>Rhodobacterales</taxon>
        <taxon>Roseobacteraceae</taxon>
        <taxon>Roseovarius</taxon>
    </lineage>
</organism>
<name>A0A0T5NXD3_9RHOB</name>
<dbReference type="RefSeq" id="WP_037239976.1">
    <property type="nucleotide sequence ID" value="NZ_CP031601.1"/>
</dbReference>
<accession>A0A0T5NXD3</accession>
<evidence type="ECO:0000313" key="3">
    <source>
        <dbReference type="Proteomes" id="UP000051401"/>
    </source>
</evidence>
<dbReference type="Proteomes" id="UP000325785">
    <property type="component" value="Plasmid pRIdsm_03"/>
</dbReference>
<reference evidence="1 3" key="1">
    <citation type="submission" date="2015-04" db="EMBL/GenBank/DDBJ databases">
        <title>The draft genome sequence of Roseovarius indicus B108T.</title>
        <authorList>
            <person name="Li G."/>
            <person name="Lai Q."/>
            <person name="Shao Z."/>
            <person name="Yan P."/>
        </authorList>
    </citation>
    <scope>NUCLEOTIDE SEQUENCE [LARGE SCALE GENOMIC DNA]</scope>
    <source>
        <strain evidence="1 3">B108</strain>
    </source>
</reference>
<geneLocation type="plasmid" evidence="2">
    <name>pRIdsm_03</name>
</geneLocation>
<dbReference type="STRING" id="540747.SAMN04488031_1254"/>
<protein>
    <submittedName>
        <fullName evidence="2">Phosphonate C-P lyase system protein PhnG</fullName>
    </submittedName>
</protein>
<sequence length="157" mass="17149">MLQPDLTDQQRARFHATLANCAAKDVLRLRDDLGLTTDRHSLRRVRVMLQMTDGVSRSAFNMSEALAIEAWAEIGAYKACLLRLGDEHEAAVAGATILAAIEADPTLVPPLTKALATLERARAAAHSRERAAVRATEIDFEGGEVEAYDANDYSTDR</sequence>
<dbReference type="KEGG" id="rid:RIdsm_05995"/>
<proteinExistence type="predicted"/>
<dbReference type="GO" id="GO:0016829">
    <property type="term" value="F:lyase activity"/>
    <property type="evidence" value="ECO:0007669"/>
    <property type="project" value="UniProtKB-KW"/>
</dbReference>
<evidence type="ECO:0000313" key="2">
    <source>
        <dbReference type="EMBL" id="QEW30149.1"/>
    </source>
</evidence>
<evidence type="ECO:0000313" key="1">
    <source>
        <dbReference type="EMBL" id="KRS13561.1"/>
    </source>
</evidence>
<evidence type="ECO:0000313" key="4">
    <source>
        <dbReference type="Proteomes" id="UP000325785"/>
    </source>
</evidence>
<reference evidence="2 4" key="2">
    <citation type="submission" date="2018-08" db="EMBL/GenBank/DDBJ databases">
        <title>Genetic Globetrotter - A new plasmid hitch-hiking vast phylogenetic and geographic distances.</title>
        <authorList>
            <person name="Vollmers J."/>
            <person name="Petersen J."/>
        </authorList>
    </citation>
    <scope>NUCLEOTIDE SEQUENCE [LARGE SCALE GENOMIC DNA]</scope>
    <source>
        <strain evidence="2 4">DSM 26383</strain>
        <plasmid evidence="2">pRIdsm_03</plasmid>
        <plasmid evidence="4">pridsm_03</plasmid>
    </source>
</reference>